<comment type="caution">
    <text evidence="1">The sequence shown here is derived from an EMBL/GenBank/DDBJ whole genome shotgun (WGS) entry which is preliminary data.</text>
</comment>
<accession>A0ABS9LQQ5</accession>
<gene>
    <name evidence="1" type="ORF">L6637_20485</name>
</gene>
<reference evidence="1" key="1">
    <citation type="submission" date="2022-01" db="EMBL/GenBank/DDBJ databases">
        <title>Genome sequnece data of strain Bradyrhizobium sp. nov.</title>
        <authorList>
            <person name="Zhang J."/>
        </authorList>
    </citation>
    <scope>NUCLEOTIDE SEQUENCE</scope>
    <source>
        <strain evidence="1">WYCCWR 12774</strain>
    </source>
</reference>
<keyword evidence="2" id="KW-1185">Reference proteome</keyword>
<evidence type="ECO:0000313" key="1">
    <source>
        <dbReference type="EMBL" id="MCG2669343.1"/>
    </source>
</evidence>
<protein>
    <submittedName>
        <fullName evidence="1">Uncharacterized protein</fullName>
    </submittedName>
</protein>
<proteinExistence type="predicted"/>
<organism evidence="1 2">
    <name type="scientific">Bradyrhizobium zhengyangense</name>
    <dbReference type="NCBI Taxonomy" id="2911009"/>
    <lineage>
        <taxon>Bacteria</taxon>
        <taxon>Pseudomonadati</taxon>
        <taxon>Pseudomonadota</taxon>
        <taxon>Alphaproteobacteria</taxon>
        <taxon>Hyphomicrobiales</taxon>
        <taxon>Nitrobacteraceae</taxon>
        <taxon>Bradyrhizobium</taxon>
    </lineage>
</organism>
<dbReference type="Proteomes" id="UP001139012">
    <property type="component" value="Unassembled WGS sequence"/>
</dbReference>
<dbReference type="RefSeq" id="WP_237871882.1">
    <property type="nucleotide sequence ID" value="NZ_JAKLUA010000006.1"/>
</dbReference>
<dbReference type="EMBL" id="JAKLUA010000006">
    <property type="protein sequence ID" value="MCG2669343.1"/>
    <property type="molecule type" value="Genomic_DNA"/>
</dbReference>
<name>A0ABS9LQQ5_9BRAD</name>
<sequence>MAERYYLGQMILGTGEPLEITKEEYEGALKAVQTLLHALDAEEKYDGVIENYRELEEFMLGQAFQSLLSIRTGDDVQFQVPRNTTARKLSNFLSSVRLYLDSAERHATAITGDAETGPQLHREKSRQFDTFASYRALEAIRNHAQHFALPVHGFTVGLRRSPDFKHSEHSFNPSISVSELAQNPRFHPPKTLQELQQGPDTLELKPMVREYVESLSTIHRCFRELTQETVDKQLEFFRELKSRLFFRDPDIDDIAIAVFPSDDEGIAVAPQTNLSSTLHNYLDYLRAKNPYLVTFAARRVTY</sequence>
<evidence type="ECO:0000313" key="2">
    <source>
        <dbReference type="Proteomes" id="UP001139012"/>
    </source>
</evidence>